<evidence type="ECO:0000259" key="9">
    <source>
        <dbReference type="Pfam" id="PF07291"/>
    </source>
</evidence>
<evidence type="ECO:0000256" key="1">
    <source>
        <dbReference type="ARBA" id="ARBA00003475"/>
    </source>
</evidence>
<keyword evidence="7 8" id="KW-0472">Membrane</keyword>
<evidence type="ECO:0000313" key="11">
    <source>
        <dbReference type="Proteomes" id="UP001597110"/>
    </source>
</evidence>
<reference evidence="11" key="1">
    <citation type="journal article" date="2019" name="Int. J. Syst. Evol. Microbiol.">
        <title>The Global Catalogue of Microorganisms (GCM) 10K type strain sequencing project: providing services to taxonomists for standard genome sequencing and annotation.</title>
        <authorList>
            <consortium name="The Broad Institute Genomics Platform"/>
            <consortium name="The Broad Institute Genome Sequencing Center for Infectious Disease"/>
            <person name="Wu L."/>
            <person name="Ma J."/>
        </authorList>
    </citation>
    <scope>NUCLEOTIDE SEQUENCE [LARGE SCALE GENOMIC DNA]</scope>
    <source>
        <strain evidence="11">CCUG 55585</strain>
    </source>
</reference>
<evidence type="ECO:0000256" key="3">
    <source>
        <dbReference type="ARBA" id="ARBA00004856"/>
    </source>
</evidence>
<evidence type="ECO:0000256" key="4">
    <source>
        <dbReference type="ARBA" id="ARBA00019078"/>
    </source>
</evidence>
<keyword evidence="11" id="KW-1185">Reference proteome</keyword>
<evidence type="ECO:0000256" key="8">
    <source>
        <dbReference type="SAM" id="Phobius"/>
    </source>
</evidence>
<feature type="domain" description="Methylamine utilisation protein MauE" evidence="9">
    <location>
        <begin position="2"/>
        <end position="129"/>
    </location>
</feature>
<dbReference type="Proteomes" id="UP001597110">
    <property type="component" value="Unassembled WGS sequence"/>
</dbReference>
<keyword evidence="6 8" id="KW-1133">Transmembrane helix</keyword>
<organism evidence="10 11">
    <name type="scientific">Lysobacter brunescens</name>
    <dbReference type="NCBI Taxonomy" id="262323"/>
    <lineage>
        <taxon>Bacteria</taxon>
        <taxon>Pseudomonadati</taxon>
        <taxon>Pseudomonadota</taxon>
        <taxon>Gammaproteobacteria</taxon>
        <taxon>Lysobacterales</taxon>
        <taxon>Lysobacteraceae</taxon>
        <taxon>Lysobacter</taxon>
    </lineage>
</organism>
<accession>A0ABW2YD51</accession>
<dbReference type="InterPro" id="IPR009908">
    <property type="entry name" value="Methylamine_util_MauE"/>
</dbReference>
<gene>
    <name evidence="10" type="ORF">ACFQ0E_08165</name>
</gene>
<comment type="subcellular location">
    <subcellularLocation>
        <location evidence="2">Membrane</location>
        <topology evidence="2">Multi-pass membrane protein</topology>
    </subcellularLocation>
</comment>
<comment type="pathway">
    <text evidence="3">One-carbon metabolism; methylamine degradation.</text>
</comment>
<comment type="function">
    <text evidence="1">May be specifically involved in the processing, transport, and/or maturation of the MADH beta-subunit.</text>
</comment>
<proteinExistence type="predicted"/>
<dbReference type="Pfam" id="PF07291">
    <property type="entry name" value="MauE"/>
    <property type="match status" value="1"/>
</dbReference>
<protein>
    <recommendedName>
        <fullName evidence="4">Methylamine utilization protein MauE</fullName>
    </recommendedName>
</protein>
<evidence type="ECO:0000256" key="7">
    <source>
        <dbReference type="ARBA" id="ARBA00023136"/>
    </source>
</evidence>
<feature type="transmembrane region" description="Helical" evidence="8">
    <location>
        <begin position="44"/>
        <end position="64"/>
    </location>
</feature>
<dbReference type="EMBL" id="JBHTIF010000001">
    <property type="protein sequence ID" value="MFD0725571.1"/>
    <property type="molecule type" value="Genomic_DNA"/>
</dbReference>
<evidence type="ECO:0000256" key="6">
    <source>
        <dbReference type="ARBA" id="ARBA00022989"/>
    </source>
</evidence>
<sequence>MFSELCRWLVLLALLAAAVGKSLHVRRFRESLESGFSALGRSGATLAAAAILIGEGSAGLLMLAGGDASRIGLLLALVLFVSLTLVVVGVLAKGDSVRCNCFGAGEQRLSGFDLARNLVFIAAALAGLLGPSLSGGTGVLGGWPLPATLAIVAVAAMLLLLSLHLRDLAHFMQIRVEDL</sequence>
<evidence type="ECO:0000313" key="10">
    <source>
        <dbReference type="EMBL" id="MFD0725571.1"/>
    </source>
</evidence>
<feature type="transmembrane region" description="Helical" evidence="8">
    <location>
        <begin position="143"/>
        <end position="165"/>
    </location>
</feature>
<evidence type="ECO:0000256" key="2">
    <source>
        <dbReference type="ARBA" id="ARBA00004141"/>
    </source>
</evidence>
<comment type="caution">
    <text evidence="10">The sequence shown here is derived from an EMBL/GenBank/DDBJ whole genome shotgun (WGS) entry which is preliminary data.</text>
</comment>
<keyword evidence="5 8" id="KW-0812">Transmembrane</keyword>
<name>A0ABW2YD51_9GAMM</name>
<feature type="transmembrane region" description="Helical" evidence="8">
    <location>
        <begin position="71"/>
        <end position="92"/>
    </location>
</feature>
<evidence type="ECO:0000256" key="5">
    <source>
        <dbReference type="ARBA" id="ARBA00022692"/>
    </source>
</evidence>
<dbReference type="RefSeq" id="WP_386823163.1">
    <property type="nucleotide sequence ID" value="NZ_JBHTIF010000001.1"/>
</dbReference>